<dbReference type="PANTHER" id="PTHR34584">
    <property type="entry name" value="NA(+)/H(+) ANTIPORTER SUBUNIT E1"/>
    <property type="match status" value="1"/>
</dbReference>
<comment type="subcellular location">
    <subcellularLocation>
        <location evidence="1">Cell membrane</location>
        <topology evidence="1">Multi-pass membrane protein</topology>
    </subcellularLocation>
</comment>
<accession>A0A3B0UM24</accession>
<evidence type="ECO:0000256" key="1">
    <source>
        <dbReference type="ARBA" id="ARBA00004651"/>
    </source>
</evidence>
<dbReference type="PIRSF" id="PIRSF019239">
    <property type="entry name" value="MrpE"/>
    <property type="match status" value="1"/>
</dbReference>
<dbReference type="PANTHER" id="PTHR34584:SF1">
    <property type="entry name" value="NA(+)_H(+) ANTIPORTER SUBUNIT E1"/>
    <property type="match status" value="1"/>
</dbReference>
<evidence type="ECO:0000256" key="5">
    <source>
        <dbReference type="ARBA" id="ARBA00023136"/>
    </source>
</evidence>
<dbReference type="AlphaFoldDB" id="A0A3B0UM24"/>
<feature type="transmembrane region" description="Helical" evidence="6">
    <location>
        <begin position="28"/>
        <end position="48"/>
    </location>
</feature>
<dbReference type="InterPro" id="IPR002758">
    <property type="entry name" value="Cation_antiport_E"/>
</dbReference>
<dbReference type="GO" id="GO:0008324">
    <property type="term" value="F:monoatomic cation transmembrane transporter activity"/>
    <property type="evidence" value="ECO:0007669"/>
    <property type="project" value="InterPro"/>
</dbReference>
<gene>
    <name evidence="7" type="ORF">MNBD_CHLOROFLEXI01-4879</name>
</gene>
<keyword evidence="4 6" id="KW-1133">Transmembrane helix</keyword>
<keyword evidence="5 6" id="KW-0472">Membrane</keyword>
<dbReference type="Pfam" id="PF01899">
    <property type="entry name" value="MNHE"/>
    <property type="match status" value="1"/>
</dbReference>
<evidence type="ECO:0000256" key="3">
    <source>
        <dbReference type="ARBA" id="ARBA00022692"/>
    </source>
</evidence>
<reference evidence="7" key="1">
    <citation type="submission" date="2018-06" db="EMBL/GenBank/DDBJ databases">
        <authorList>
            <person name="Zhirakovskaya E."/>
        </authorList>
    </citation>
    <scope>NUCLEOTIDE SEQUENCE</scope>
</reference>
<dbReference type="GO" id="GO:0005886">
    <property type="term" value="C:plasma membrane"/>
    <property type="evidence" value="ECO:0007669"/>
    <property type="project" value="UniProtKB-SubCell"/>
</dbReference>
<dbReference type="EMBL" id="UOEU01000289">
    <property type="protein sequence ID" value="VAW31808.1"/>
    <property type="molecule type" value="Genomic_DNA"/>
</dbReference>
<name>A0A3B0UM24_9ZZZZ</name>
<feature type="transmembrane region" description="Helical" evidence="6">
    <location>
        <begin position="55"/>
        <end position="77"/>
    </location>
</feature>
<proteinExistence type="predicted"/>
<keyword evidence="2" id="KW-1003">Cell membrane</keyword>
<protein>
    <submittedName>
        <fullName evidence="7">Na(+) H(+) antiporter subunit E</fullName>
    </submittedName>
</protein>
<evidence type="ECO:0000256" key="4">
    <source>
        <dbReference type="ARBA" id="ARBA00022989"/>
    </source>
</evidence>
<evidence type="ECO:0000256" key="2">
    <source>
        <dbReference type="ARBA" id="ARBA00022475"/>
    </source>
</evidence>
<sequence>MFLLNILLALVWIALTNKFDPTTFLEGFILAYLLLGLLERAIGGGAYFRKIRYIAIFALSFLWELLLASLRVLIIVFSPAIKVRPAIVAIPLDVKRDIEIVMLANLISLTPGTLSLDTSADGRTLFVHAMHVDNVQRFRRHIKEGFERRIIEVFS</sequence>
<evidence type="ECO:0000313" key="7">
    <source>
        <dbReference type="EMBL" id="VAW31808.1"/>
    </source>
</evidence>
<organism evidence="7">
    <name type="scientific">hydrothermal vent metagenome</name>
    <dbReference type="NCBI Taxonomy" id="652676"/>
    <lineage>
        <taxon>unclassified sequences</taxon>
        <taxon>metagenomes</taxon>
        <taxon>ecological metagenomes</taxon>
    </lineage>
</organism>
<keyword evidence="3 6" id="KW-0812">Transmembrane</keyword>
<evidence type="ECO:0000256" key="6">
    <source>
        <dbReference type="SAM" id="Phobius"/>
    </source>
</evidence>